<gene>
    <name evidence="4" type="ORF">P5673_015301</name>
</gene>
<dbReference type="InterPro" id="IPR005312">
    <property type="entry name" value="DUF1759"/>
</dbReference>
<dbReference type="Pfam" id="PF05380">
    <property type="entry name" value="Peptidase_A17"/>
    <property type="match status" value="1"/>
</dbReference>
<keyword evidence="5" id="KW-1185">Reference proteome</keyword>
<dbReference type="EMBL" id="JARQWQ010000031">
    <property type="protein sequence ID" value="KAK2561898.1"/>
    <property type="molecule type" value="Genomic_DNA"/>
</dbReference>
<proteinExistence type="predicted"/>
<dbReference type="SUPFAM" id="SSF56672">
    <property type="entry name" value="DNA/RNA polymerases"/>
    <property type="match status" value="1"/>
</dbReference>
<dbReference type="PANTHER" id="PTHR47331">
    <property type="entry name" value="PHD-TYPE DOMAIN-CONTAINING PROTEIN"/>
    <property type="match status" value="1"/>
</dbReference>
<dbReference type="Pfam" id="PF03564">
    <property type="entry name" value="DUF1759"/>
    <property type="match status" value="1"/>
</dbReference>
<evidence type="ECO:0000313" key="5">
    <source>
        <dbReference type="Proteomes" id="UP001249851"/>
    </source>
</evidence>
<accession>A0AAD9QIE0</accession>
<evidence type="ECO:0000256" key="2">
    <source>
        <dbReference type="SAM" id="MobiDB-lite"/>
    </source>
</evidence>
<feature type="domain" description="Integrase zinc-binding" evidence="3">
    <location>
        <begin position="1430"/>
        <end position="1481"/>
    </location>
</feature>
<dbReference type="Pfam" id="PF17921">
    <property type="entry name" value="Integrase_H2C2"/>
    <property type="match status" value="1"/>
</dbReference>
<feature type="region of interest" description="Disordered" evidence="2">
    <location>
        <begin position="148"/>
        <end position="178"/>
    </location>
</feature>
<comment type="caution">
    <text evidence="4">The sequence shown here is derived from an EMBL/GenBank/DDBJ whole genome shotgun (WGS) entry which is preliminary data.</text>
</comment>
<dbReference type="InterPro" id="IPR008042">
    <property type="entry name" value="Retrotrans_Pao"/>
</dbReference>
<sequence length="1519" mass="172808">MSAPFTYFSDPVDRRVGARLRQPNTTLDLEGVILERLRLKKKSRAGYASVVTTKSNEIVGLLADDRNLQEVKEKLVHVDAAFLKLKEAHYDYANEIHDADGVVQCQLYLDKEEKKFSTFRQKIADWITVAEDKLLAVSLQVDSNVKPNDSISCAGTPTPSRRSKHSSSVSSRGSHTSSVALARAKEAARAAELKAEIAMLEKRQALEEKKFRLQQEESRLNLEAEIAKTSAKEKAFAALTTPSLSQLKPITLESRFDDKDFSYAPPVEKPAVEKLHYADHDFQSTSAFCGTPVHLEEPTADQDFQRETIALQRRQTDLQHQQNRIVEMLAQNQNRSKLPQPRVPVFDGNPMEYRTFISTFESLVEARTFSSTDRLYYLEQFTAGDVKELVRSCHHLPPDEGYDQARWLLKKKFGDEYRVASAYETKALDWPNIKPEDGVALNRFSIFLTSCRNALASSRYISNFDQPGNIQKLVFELPYSLRERWRRTADDVMEFQARPVEFSDFVAFVNREVRIITNPVFGKISDSSKPMPGPRASAAGGKTSKLRNVSFFAQLDDTKPPATEVSPRGGPTIQCLYCNRNHALEDCHLLRWKPYSERIQFLSSNKLCFGCLSDQHILRHCPERKTCKIANCTRKHPSILHTRPRQASTTDVGVGTDDDIGAQVRCSMANTDENVTSCSFERCRTGMAVIPVKVRVKGSDKSVVTYAFLDNGSNSSFCTDSLMKQLGIKGQRTKISLSTLERKNSTVVSNLVRDLLVSDLDENEYVSLPILYTRPEIPVSSDDIPTQGDIDQWPHLQGVFIPESTPKVDPELHQMVEDFYNRDFTESIVDDKTEMSQDELRFMQNAEEIVKLKDGHYQISLPFKDREASVPNNKSQALQRTNWLKKKLERDPRLSEDYKTFMADIVAKGYARKVPLEQMNLQNGKVWYIPHHGVYHPHKPGKIRVVFDCSAKFNGVSLNSMLYKGPNLTNYLIGVLTRFRQDRIAVTADIQSMFYQVRVSNGDSSFLRFLWWENSDMTRELQEYQMLVHLFGAISSPACANFALRKTAEDNKDSFSLEATNTDDPHVQRALGIQWCVRSDTFGFRICPKPRSPTRRGVLSAASSIFDPLGFLAPFILTAKQILQDLCRIKLEWDGEIPPQYMPRWENWLLDLPKLSSFSIIPCLMPAEFGQVASSQLHHFSNASEDGYGSVSYLRLVNEEGDIHCAFLFGKSRVTPLKAVTIPRLELSAATMSVRHDRMLKRESRYGSACHRCSGQIPEEEWPQNPSLGSIPCEDPEVKADIKVSMVSLTKSVHPLTEYFHRVSSWYRLKKSIAWFLRYRDNLRRLAERKKSRESIRSVRMKDLCFITVEEMQIAELESLKNVQRYHFPEEFEVLGKSKNATCVRKSSSLRSLDPIFVDGLLRVGGRLASAPIPLESKHQIILPKKDHVTNLVAKYYHVISGHSGREYVLNLVREKFWIINASSVIRRVLSKCLSCRRRQRPLCEQKMADLPADRITPDKPPFTSVGVDCFGPLQVCRG</sequence>
<reference evidence="4" key="2">
    <citation type="journal article" date="2023" name="Science">
        <title>Genomic signatures of disease resistance in endangered staghorn corals.</title>
        <authorList>
            <person name="Vollmer S.V."/>
            <person name="Selwyn J.D."/>
            <person name="Despard B.A."/>
            <person name="Roesel C.L."/>
        </authorList>
    </citation>
    <scope>NUCLEOTIDE SEQUENCE</scope>
    <source>
        <strain evidence="4">K2</strain>
    </source>
</reference>
<evidence type="ECO:0000256" key="1">
    <source>
        <dbReference type="SAM" id="Coils"/>
    </source>
</evidence>
<dbReference type="Proteomes" id="UP001249851">
    <property type="component" value="Unassembled WGS sequence"/>
</dbReference>
<evidence type="ECO:0000313" key="4">
    <source>
        <dbReference type="EMBL" id="KAK2561898.1"/>
    </source>
</evidence>
<name>A0AAD9QIE0_ACRCE</name>
<organism evidence="4 5">
    <name type="scientific">Acropora cervicornis</name>
    <name type="common">Staghorn coral</name>
    <dbReference type="NCBI Taxonomy" id="6130"/>
    <lineage>
        <taxon>Eukaryota</taxon>
        <taxon>Metazoa</taxon>
        <taxon>Cnidaria</taxon>
        <taxon>Anthozoa</taxon>
        <taxon>Hexacorallia</taxon>
        <taxon>Scleractinia</taxon>
        <taxon>Astrocoeniina</taxon>
        <taxon>Acroporidae</taxon>
        <taxon>Acropora</taxon>
    </lineage>
</organism>
<feature type="compositionally biased region" description="Low complexity" evidence="2">
    <location>
        <begin position="156"/>
        <end position="178"/>
    </location>
</feature>
<dbReference type="Gene3D" id="1.10.340.70">
    <property type="match status" value="1"/>
</dbReference>
<dbReference type="InterPro" id="IPR041588">
    <property type="entry name" value="Integrase_H2C2"/>
</dbReference>
<reference evidence="4" key="1">
    <citation type="journal article" date="2023" name="G3 (Bethesda)">
        <title>Whole genome assembly and annotation of the endangered Caribbean coral Acropora cervicornis.</title>
        <authorList>
            <person name="Selwyn J.D."/>
            <person name="Vollmer S.V."/>
        </authorList>
    </citation>
    <scope>NUCLEOTIDE SEQUENCE</scope>
    <source>
        <strain evidence="4">K2</strain>
    </source>
</reference>
<evidence type="ECO:0000259" key="3">
    <source>
        <dbReference type="Pfam" id="PF17921"/>
    </source>
</evidence>
<keyword evidence="1" id="KW-0175">Coiled coil</keyword>
<feature type="coiled-coil region" evidence="1">
    <location>
        <begin position="181"/>
        <end position="223"/>
    </location>
</feature>
<dbReference type="InterPro" id="IPR043502">
    <property type="entry name" value="DNA/RNA_pol_sf"/>
</dbReference>
<protein>
    <recommendedName>
        <fullName evidence="3">Integrase zinc-binding domain-containing protein</fullName>
    </recommendedName>
</protein>
<dbReference type="PANTHER" id="PTHR47331:SF3">
    <property type="match status" value="1"/>
</dbReference>